<protein>
    <submittedName>
        <fullName evidence="2">Uncharacterized protein</fullName>
    </submittedName>
</protein>
<keyword evidence="1" id="KW-0472">Membrane</keyword>
<accession>A0ABT8ZUP3</accession>
<evidence type="ECO:0000256" key="1">
    <source>
        <dbReference type="SAM" id="Phobius"/>
    </source>
</evidence>
<keyword evidence="3" id="KW-1185">Reference proteome</keyword>
<dbReference type="Proteomes" id="UP001176468">
    <property type="component" value="Unassembled WGS sequence"/>
</dbReference>
<sequence>MPANSANGAGTFGEPGLPPRASALRKGVVLVLALAAIVLIALTAQFNYLRLGIFPHDVRQATYPCCGGAAGKPADQLAQIPLAAGPLVAEATRLKQSDPARARKLMLAAVARDPLSPEARAWLAADAAMRGDFPDTIVQLDWLYTLDAGSRPRAAKALAGLARFPASQAAVSAFAKRQPIWLNAVAEELVRSDADPAILFRVLGGAGPRINGSDKGGYDASVIDQLIKRKQYDLAYLAWVTQLPEGALDKVGYVYDGQFAKLPGSPPFNWRLTDNGEATVDYTKGGGLQVSYFGDGASQFAAQTLLLPPGAYRIAAAANRSGKADGNLAFFTLACAATPDTPLVTLDIPVGNAPARIGGNVTIADGCDVQVLALAGRPSDYPSTMQIAVTSVAITGAQP</sequence>
<reference evidence="2" key="1">
    <citation type="submission" date="2023-07" db="EMBL/GenBank/DDBJ databases">
        <authorList>
            <person name="Kim M.K."/>
        </authorList>
    </citation>
    <scope>NUCLEOTIDE SEQUENCE</scope>
    <source>
        <strain evidence="2">CA1-15</strain>
    </source>
</reference>
<organism evidence="2 3">
    <name type="scientific">Sphingomonas immobilis</name>
    <dbReference type="NCBI Taxonomy" id="3063997"/>
    <lineage>
        <taxon>Bacteria</taxon>
        <taxon>Pseudomonadati</taxon>
        <taxon>Pseudomonadota</taxon>
        <taxon>Alphaproteobacteria</taxon>
        <taxon>Sphingomonadales</taxon>
        <taxon>Sphingomonadaceae</taxon>
        <taxon>Sphingomonas</taxon>
    </lineage>
</organism>
<evidence type="ECO:0000313" key="3">
    <source>
        <dbReference type="Proteomes" id="UP001176468"/>
    </source>
</evidence>
<keyword evidence="1" id="KW-1133">Transmembrane helix</keyword>
<keyword evidence="1" id="KW-0812">Transmembrane</keyword>
<dbReference type="RefSeq" id="WP_304559290.1">
    <property type="nucleotide sequence ID" value="NZ_JAUQSZ010000001.1"/>
</dbReference>
<gene>
    <name evidence="2" type="ORF">Q5H94_01210</name>
</gene>
<name>A0ABT8ZUP3_9SPHN</name>
<comment type="caution">
    <text evidence="2">The sequence shown here is derived from an EMBL/GenBank/DDBJ whole genome shotgun (WGS) entry which is preliminary data.</text>
</comment>
<evidence type="ECO:0000313" key="2">
    <source>
        <dbReference type="EMBL" id="MDO7840932.1"/>
    </source>
</evidence>
<proteinExistence type="predicted"/>
<dbReference type="EMBL" id="JAUQSZ010000001">
    <property type="protein sequence ID" value="MDO7840932.1"/>
    <property type="molecule type" value="Genomic_DNA"/>
</dbReference>
<feature type="transmembrane region" description="Helical" evidence="1">
    <location>
        <begin position="27"/>
        <end position="49"/>
    </location>
</feature>